<feature type="transmembrane region" description="Helical" evidence="2">
    <location>
        <begin position="85"/>
        <end position="106"/>
    </location>
</feature>
<feature type="region of interest" description="Disordered" evidence="1">
    <location>
        <begin position="320"/>
        <end position="351"/>
    </location>
</feature>
<evidence type="ECO:0000256" key="2">
    <source>
        <dbReference type="SAM" id="Phobius"/>
    </source>
</evidence>
<reference evidence="3" key="1">
    <citation type="journal article" date="2021" name="Mol. Ecol. Resour.">
        <title>Phylogenomic analyses of the genus Drosophila reveals genomic signals of climate adaptation.</title>
        <authorList>
            <person name="Li F."/>
            <person name="Rane R.V."/>
            <person name="Luria V."/>
            <person name="Xiong Z."/>
            <person name="Chen J."/>
            <person name="Li Z."/>
            <person name="Catullo R.A."/>
            <person name="Griffin P.C."/>
            <person name="Schiffer M."/>
            <person name="Pearce S."/>
            <person name="Lee S.F."/>
            <person name="McElroy K."/>
            <person name="Stocker A."/>
            <person name="Shirriffs J."/>
            <person name="Cockerell F."/>
            <person name="Coppin C."/>
            <person name="Sgro C.M."/>
            <person name="Karger A."/>
            <person name="Cain J.W."/>
            <person name="Weber J.A."/>
            <person name="Santpere G."/>
            <person name="Kirschner M.W."/>
            <person name="Hoffmann A.A."/>
            <person name="Oakeshott J.G."/>
            <person name="Zhang G."/>
        </authorList>
    </citation>
    <scope>NUCLEOTIDE SEQUENCE</scope>
    <source>
        <strain evidence="3">BGI-SZ-2011g</strain>
    </source>
</reference>
<accession>A0AAD4JZB7</accession>
<keyword evidence="2" id="KW-0472">Membrane</keyword>
<feature type="transmembrane region" description="Helical" evidence="2">
    <location>
        <begin position="175"/>
        <end position="194"/>
    </location>
</feature>
<feature type="transmembrane region" description="Helical" evidence="2">
    <location>
        <begin position="214"/>
        <end position="233"/>
    </location>
</feature>
<keyword evidence="2" id="KW-1133">Transmembrane helix</keyword>
<protein>
    <submittedName>
        <fullName evidence="3">Uncharacterized protein</fullName>
    </submittedName>
</protein>
<feature type="transmembrane region" description="Helical" evidence="2">
    <location>
        <begin position="143"/>
        <end position="163"/>
    </location>
</feature>
<dbReference type="Proteomes" id="UP001200034">
    <property type="component" value="Unassembled WGS sequence"/>
</dbReference>
<evidence type="ECO:0000313" key="3">
    <source>
        <dbReference type="EMBL" id="KAH8370723.1"/>
    </source>
</evidence>
<comment type="caution">
    <text evidence="3">The sequence shown here is derived from an EMBL/GenBank/DDBJ whole genome shotgun (WGS) entry which is preliminary data.</text>
</comment>
<gene>
    <name evidence="3" type="ORF">KR093_004810</name>
</gene>
<organism evidence="3 4">
    <name type="scientific">Drosophila rubida</name>
    <dbReference type="NCBI Taxonomy" id="30044"/>
    <lineage>
        <taxon>Eukaryota</taxon>
        <taxon>Metazoa</taxon>
        <taxon>Ecdysozoa</taxon>
        <taxon>Arthropoda</taxon>
        <taxon>Hexapoda</taxon>
        <taxon>Insecta</taxon>
        <taxon>Pterygota</taxon>
        <taxon>Neoptera</taxon>
        <taxon>Endopterygota</taxon>
        <taxon>Diptera</taxon>
        <taxon>Brachycera</taxon>
        <taxon>Muscomorpha</taxon>
        <taxon>Ephydroidea</taxon>
        <taxon>Drosophilidae</taxon>
        <taxon>Drosophila</taxon>
    </lineage>
</organism>
<feature type="transmembrane region" description="Helical" evidence="2">
    <location>
        <begin position="112"/>
        <end position="131"/>
    </location>
</feature>
<sequence>MHIDDIYRRYKKARRRFSLLTYLMLLVWLCLALAQWMVVSLIQDVRDIFRIHYYVSVAAFGVAIFLFAIFLFFEGLRYNKIVAFIFAFLIVELQIVALFTLIARTYWAETLLYFLICAVVIFIFVFIGLLLPRKMDLTLHIALLFILAFLFLLATVFFLMHQLLVSQMWRDIKDFGFLLVELPISLTILFFVMYHGQTINGGRFAEMRLHDYCLGSLILFHDFLIIYWLTFYWQMISAIVTPDDWTQLSTIWHQNKMLPFDYEDYTEGMNQPPAQPTQVEEPPRPTLEEPTLAITLDFMSDDVQKAPKLGNRSFRINRLKKDRRQMPLPNRQVTTEGQQRRYMYDEGSNDY</sequence>
<dbReference type="EMBL" id="JAJJHW010002585">
    <property type="protein sequence ID" value="KAH8370723.1"/>
    <property type="molecule type" value="Genomic_DNA"/>
</dbReference>
<keyword evidence="2" id="KW-0812">Transmembrane</keyword>
<feature type="transmembrane region" description="Helical" evidence="2">
    <location>
        <begin position="51"/>
        <end position="73"/>
    </location>
</feature>
<keyword evidence="4" id="KW-1185">Reference proteome</keyword>
<feature type="transmembrane region" description="Helical" evidence="2">
    <location>
        <begin position="20"/>
        <end position="39"/>
    </location>
</feature>
<proteinExistence type="predicted"/>
<evidence type="ECO:0000313" key="4">
    <source>
        <dbReference type="Proteomes" id="UP001200034"/>
    </source>
</evidence>
<name>A0AAD4JZB7_9MUSC</name>
<evidence type="ECO:0000256" key="1">
    <source>
        <dbReference type="SAM" id="MobiDB-lite"/>
    </source>
</evidence>
<dbReference type="AlphaFoldDB" id="A0AAD4JZB7"/>